<dbReference type="EMBL" id="JAKNJB010000005">
    <property type="protein sequence ID" value="MCG4526315.1"/>
    <property type="molecule type" value="Genomic_DNA"/>
</dbReference>
<dbReference type="RefSeq" id="WP_238073348.1">
    <property type="nucleotide sequence ID" value="NZ_JAKNJB010000005.1"/>
</dbReference>
<evidence type="ECO:0000313" key="2">
    <source>
        <dbReference type="Proteomes" id="UP001200313"/>
    </source>
</evidence>
<organism evidence="1 2">
    <name type="scientific">Intestinimonas massiliensis</name>
    <name type="common">ex Afouda et al. 2020</name>
    <dbReference type="NCBI Taxonomy" id="1673721"/>
    <lineage>
        <taxon>Bacteria</taxon>
        <taxon>Bacillati</taxon>
        <taxon>Bacillota</taxon>
        <taxon>Clostridia</taxon>
        <taxon>Eubacteriales</taxon>
        <taxon>Intestinimonas</taxon>
    </lineage>
</organism>
<dbReference type="Proteomes" id="UP001200313">
    <property type="component" value="Unassembled WGS sequence"/>
</dbReference>
<protein>
    <submittedName>
        <fullName evidence="1">Uncharacterized protein</fullName>
    </submittedName>
</protein>
<evidence type="ECO:0000313" key="1">
    <source>
        <dbReference type="EMBL" id="MCG4526315.1"/>
    </source>
</evidence>
<comment type="caution">
    <text evidence="1">The sequence shown here is derived from an EMBL/GenBank/DDBJ whole genome shotgun (WGS) entry which is preliminary data.</text>
</comment>
<name>A0ABS9M710_9FIRM</name>
<reference evidence="1 2" key="1">
    <citation type="submission" date="2022-01" db="EMBL/GenBank/DDBJ databases">
        <title>Collection of gut derived symbiotic bacterial strains cultured from healthy donors.</title>
        <authorList>
            <person name="Lin H."/>
            <person name="Kohout C."/>
            <person name="Waligurski E."/>
            <person name="Pamer E.G."/>
        </authorList>
    </citation>
    <scope>NUCLEOTIDE SEQUENCE [LARGE SCALE GENOMIC DNA]</scope>
    <source>
        <strain evidence="1 2">DFI.3.7</strain>
    </source>
</reference>
<sequence>MSDFRCPYYYYENGEWKCLHCSGNSTLHDFDTYCTSESRCRECPYYNR</sequence>
<accession>A0ABS9M710</accession>
<proteinExistence type="predicted"/>
<keyword evidence="2" id="KW-1185">Reference proteome</keyword>
<gene>
    <name evidence="1" type="ORF">L0P79_04400</name>
</gene>